<gene>
    <name evidence="4" type="ORF">SAMN05216495_11012</name>
</gene>
<dbReference type="GO" id="GO:0017089">
    <property type="term" value="F:glycolipid transfer activity"/>
    <property type="evidence" value="ECO:0007669"/>
    <property type="project" value="TreeGrafter"/>
</dbReference>
<evidence type="ECO:0000313" key="4">
    <source>
        <dbReference type="EMBL" id="SDW98675.1"/>
    </source>
</evidence>
<keyword evidence="1 2" id="KW-0732">Signal</keyword>
<organism evidence="4 5">
    <name type="scientific">Acidaminococcus fermentans</name>
    <dbReference type="NCBI Taxonomy" id="905"/>
    <lineage>
        <taxon>Bacteria</taxon>
        <taxon>Bacillati</taxon>
        <taxon>Bacillota</taxon>
        <taxon>Negativicutes</taxon>
        <taxon>Acidaminococcales</taxon>
        <taxon>Acidaminococcaceae</taxon>
        <taxon>Acidaminococcus</taxon>
    </lineage>
</organism>
<feature type="chain" id="PRO_5033033041" evidence="2">
    <location>
        <begin position="26"/>
        <end position="285"/>
    </location>
</feature>
<name>A0A1H2Y120_ACIFE</name>
<dbReference type="Proteomes" id="UP000182379">
    <property type="component" value="Unassembled WGS sequence"/>
</dbReference>
<evidence type="ECO:0000256" key="1">
    <source>
        <dbReference type="ARBA" id="ARBA00022729"/>
    </source>
</evidence>
<accession>A0A1H2Y120</accession>
<dbReference type="Gene3D" id="2.60.450.10">
    <property type="entry name" value="Lipopolysaccharide (LPS) transport protein A like domain"/>
    <property type="match status" value="2"/>
</dbReference>
<dbReference type="PROSITE" id="PS51257">
    <property type="entry name" value="PROKAR_LIPOPROTEIN"/>
    <property type="match status" value="1"/>
</dbReference>
<sequence>MLKVKKFAVLGLLAGLLSVSTACWAASSISGDQVQYDFKSGQAAAVGNVKIRHDDGTASAEEADYNTKTGEGKLTGSVVADQKDAHLTSSELIIRKKGKFLSAIGNAVLRKADKTLRAAQVDYDSDAQFAETIGSWAQLTMDDGSSIDSANMKYNMGTGVANADGNVRLISPPRNLTARADRAIYNTKEADGTIRLIGHATATQNDDTVSGDTLTITGAGGKVAMGEGNVKMVVLPQSTQPQTAEAGEGPAPVFSLAGLANVPEFLYKFYNWPGHLMTIGQTEIG</sequence>
<dbReference type="AlphaFoldDB" id="A0A1H2Y120"/>
<dbReference type="GO" id="GO:0030288">
    <property type="term" value="C:outer membrane-bounded periplasmic space"/>
    <property type="evidence" value="ECO:0007669"/>
    <property type="project" value="TreeGrafter"/>
</dbReference>
<feature type="signal peptide" evidence="2">
    <location>
        <begin position="1"/>
        <end position="25"/>
    </location>
</feature>
<dbReference type="RefSeq" id="WP_012939017.1">
    <property type="nucleotide sequence ID" value="NZ_CALAKB010000002.1"/>
</dbReference>
<proteinExistence type="predicted"/>
<dbReference type="Pfam" id="PF03968">
    <property type="entry name" value="LptD_N"/>
    <property type="match status" value="1"/>
</dbReference>
<dbReference type="InterPro" id="IPR005653">
    <property type="entry name" value="OstA-like_N"/>
</dbReference>
<dbReference type="PANTHER" id="PTHR36504">
    <property type="entry name" value="LIPOPOLYSACCHARIDE EXPORT SYSTEM PROTEIN LPTA"/>
    <property type="match status" value="1"/>
</dbReference>
<dbReference type="OMA" id="SWAQLTM"/>
<dbReference type="GO" id="GO:0009279">
    <property type="term" value="C:cell outer membrane"/>
    <property type="evidence" value="ECO:0007669"/>
    <property type="project" value="TreeGrafter"/>
</dbReference>
<dbReference type="GeneID" id="78335369"/>
<dbReference type="EMBL" id="FNOP01000010">
    <property type="protein sequence ID" value="SDW98675.1"/>
    <property type="molecule type" value="Genomic_DNA"/>
</dbReference>
<reference evidence="4 5" key="1">
    <citation type="submission" date="2016-10" db="EMBL/GenBank/DDBJ databases">
        <authorList>
            <person name="Varghese N."/>
            <person name="Submissions S."/>
        </authorList>
    </citation>
    <scope>NUCLEOTIDE SEQUENCE [LARGE SCALE GENOMIC DNA]</scope>
    <source>
        <strain evidence="4 5">WCC6</strain>
    </source>
</reference>
<evidence type="ECO:0000256" key="2">
    <source>
        <dbReference type="SAM" id="SignalP"/>
    </source>
</evidence>
<dbReference type="InterPro" id="IPR052037">
    <property type="entry name" value="LPS_export_LptA"/>
</dbReference>
<comment type="caution">
    <text evidence="4">The sequence shown here is derived from an EMBL/GenBank/DDBJ whole genome shotgun (WGS) entry which is preliminary data.</text>
</comment>
<dbReference type="PANTHER" id="PTHR36504:SF1">
    <property type="entry name" value="LIPOPOLYSACCHARIDE EXPORT SYSTEM PROTEIN LPTA"/>
    <property type="match status" value="1"/>
</dbReference>
<dbReference type="GO" id="GO:0015920">
    <property type="term" value="P:lipopolysaccharide transport"/>
    <property type="evidence" value="ECO:0007669"/>
    <property type="project" value="TreeGrafter"/>
</dbReference>
<feature type="domain" description="Organic solvent tolerance-like N-terminal" evidence="3">
    <location>
        <begin position="104"/>
        <end position="217"/>
    </location>
</feature>
<evidence type="ECO:0000313" key="5">
    <source>
        <dbReference type="Proteomes" id="UP000182379"/>
    </source>
</evidence>
<protein>
    <submittedName>
        <fullName evidence="4">Lipopolysaccharide export system protein LptA</fullName>
    </submittedName>
</protein>
<evidence type="ECO:0000259" key="3">
    <source>
        <dbReference type="Pfam" id="PF03968"/>
    </source>
</evidence>